<dbReference type="Proteomes" id="UP001565236">
    <property type="component" value="Unassembled WGS sequence"/>
</dbReference>
<dbReference type="InterPro" id="IPR015421">
    <property type="entry name" value="PyrdxlP-dep_Trfase_major"/>
</dbReference>
<reference evidence="8 9" key="1">
    <citation type="submission" date="2024-03" db="EMBL/GenBank/DDBJ databases">
        <title>Mouse gut bacterial collection (mGBC) of GemPharmatech.</title>
        <authorList>
            <person name="He Y."/>
            <person name="Dong L."/>
            <person name="Wu D."/>
            <person name="Gao X."/>
            <person name="Lin Z."/>
        </authorList>
    </citation>
    <scope>NUCLEOTIDE SEQUENCE [LARGE SCALE GENOMIC DNA]</scope>
    <source>
        <strain evidence="8 9">15-30</strain>
    </source>
</reference>
<dbReference type="InterPro" id="IPR050596">
    <property type="entry name" value="AspAT/PAT-like"/>
</dbReference>
<dbReference type="InterPro" id="IPR015424">
    <property type="entry name" value="PyrdxlP-dep_Trfase"/>
</dbReference>
<accession>A0ABV4DQL0</accession>
<dbReference type="PRINTS" id="PR00753">
    <property type="entry name" value="ACCSYNTHASE"/>
</dbReference>
<evidence type="ECO:0000256" key="3">
    <source>
        <dbReference type="ARBA" id="ARBA00022576"/>
    </source>
</evidence>
<evidence type="ECO:0000256" key="6">
    <source>
        <dbReference type="RuleBase" id="RU000481"/>
    </source>
</evidence>
<dbReference type="PROSITE" id="PS00105">
    <property type="entry name" value="AA_TRANSFER_CLASS_1"/>
    <property type="match status" value="1"/>
</dbReference>
<gene>
    <name evidence="8" type="ORF">AALT52_04015</name>
</gene>
<dbReference type="Gene3D" id="3.40.640.10">
    <property type="entry name" value="Type I PLP-dependent aspartate aminotransferase-like (Major domain)"/>
    <property type="match status" value="1"/>
</dbReference>
<comment type="similarity">
    <text evidence="2 6">Belongs to the class-I pyridoxal-phosphate-dependent aminotransferase family.</text>
</comment>
<comment type="cofactor">
    <cofactor evidence="1 6">
        <name>pyridoxal 5'-phosphate</name>
        <dbReference type="ChEBI" id="CHEBI:597326"/>
    </cofactor>
</comment>
<keyword evidence="3 6" id="KW-0032">Aminotransferase</keyword>
<dbReference type="EC" id="2.6.1.-" evidence="6"/>
<dbReference type="GO" id="GO:0008483">
    <property type="term" value="F:transaminase activity"/>
    <property type="evidence" value="ECO:0007669"/>
    <property type="project" value="UniProtKB-KW"/>
</dbReference>
<dbReference type="InterPro" id="IPR015422">
    <property type="entry name" value="PyrdxlP-dep_Trfase_small"/>
</dbReference>
<dbReference type="Pfam" id="PF00155">
    <property type="entry name" value="Aminotran_1_2"/>
    <property type="match status" value="1"/>
</dbReference>
<dbReference type="SUPFAM" id="SSF53383">
    <property type="entry name" value="PLP-dependent transferases"/>
    <property type="match status" value="1"/>
</dbReference>
<feature type="domain" description="Aminotransferase class I/classII large" evidence="7">
    <location>
        <begin position="31"/>
        <end position="386"/>
    </location>
</feature>
<proteinExistence type="inferred from homology"/>
<comment type="caution">
    <text evidence="8">The sequence shown here is derived from an EMBL/GenBank/DDBJ whole genome shotgun (WGS) entry which is preliminary data.</text>
</comment>
<keyword evidence="4 6" id="KW-0808">Transferase</keyword>
<dbReference type="RefSeq" id="WP_369941359.1">
    <property type="nucleotide sequence ID" value="NZ_JBCLUF010000010.1"/>
</dbReference>
<sequence>MELSKRVQAVVPSATLALSTKAKQLKKEGLDVVNLTAGEPNFQTPQHIKKAAIKAIEEGRSDFYTPALGITELRQKIAEYTNEQYGTHYGIKNTAVTVGGKFSLYAIAQTILDPGDEVLIPLPYWVSYSEQVKLAGGKAVFVLPKEGHLKITPAQLEQARTDKTKAVIINSPQNPSGVIYSRAELEALGNWAVENNIWLIADDMYNKLVYNGNSFVSLVQLSEAIREQTILVNGFSKTYSMTGWRVGYTLAPEPVIAKLKAVVGHATGNLAAVSQYAALEAITGDQTCVEEMRAEYEERLNTFYPLINEIPGFSMKGKPAGAFYLFPDIREALEKTGFADADQFAQALLGEAFVAVVPGEAFGMPGHIRLSYATSMLDLEKAARRIKKFVEQHSK</sequence>
<evidence type="ECO:0000313" key="9">
    <source>
        <dbReference type="Proteomes" id="UP001565236"/>
    </source>
</evidence>
<evidence type="ECO:0000256" key="5">
    <source>
        <dbReference type="ARBA" id="ARBA00022898"/>
    </source>
</evidence>
<keyword evidence="9" id="KW-1185">Reference proteome</keyword>
<evidence type="ECO:0000256" key="1">
    <source>
        <dbReference type="ARBA" id="ARBA00001933"/>
    </source>
</evidence>
<evidence type="ECO:0000256" key="2">
    <source>
        <dbReference type="ARBA" id="ARBA00007441"/>
    </source>
</evidence>
<evidence type="ECO:0000259" key="7">
    <source>
        <dbReference type="Pfam" id="PF00155"/>
    </source>
</evidence>
<dbReference type="InterPro" id="IPR004839">
    <property type="entry name" value="Aminotransferase_I/II_large"/>
</dbReference>
<evidence type="ECO:0000256" key="4">
    <source>
        <dbReference type="ARBA" id="ARBA00022679"/>
    </source>
</evidence>
<evidence type="ECO:0000313" key="8">
    <source>
        <dbReference type="EMBL" id="MEY8662057.1"/>
    </source>
</evidence>
<dbReference type="InterPro" id="IPR004838">
    <property type="entry name" value="NHTrfase_class1_PyrdxlP-BS"/>
</dbReference>
<dbReference type="PANTHER" id="PTHR46383">
    <property type="entry name" value="ASPARTATE AMINOTRANSFERASE"/>
    <property type="match status" value="1"/>
</dbReference>
<dbReference type="PANTHER" id="PTHR46383:SF1">
    <property type="entry name" value="ASPARTATE AMINOTRANSFERASE"/>
    <property type="match status" value="1"/>
</dbReference>
<dbReference type="Gene3D" id="3.90.1150.10">
    <property type="entry name" value="Aspartate Aminotransferase, domain 1"/>
    <property type="match status" value="1"/>
</dbReference>
<dbReference type="EMBL" id="JBCLUF010000010">
    <property type="protein sequence ID" value="MEY8662057.1"/>
    <property type="molecule type" value="Genomic_DNA"/>
</dbReference>
<name>A0ABV4DQL0_9LACO</name>
<dbReference type="CDD" id="cd00609">
    <property type="entry name" value="AAT_like"/>
    <property type="match status" value="1"/>
</dbReference>
<keyword evidence="5" id="KW-0663">Pyridoxal phosphate</keyword>
<organism evidence="8 9">
    <name type="scientific">Ligilactobacillus faecis</name>
    <dbReference type="NCBI Taxonomy" id="762833"/>
    <lineage>
        <taxon>Bacteria</taxon>
        <taxon>Bacillati</taxon>
        <taxon>Bacillota</taxon>
        <taxon>Bacilli</taxon>
        <taxon>Lactobacillales</taxon>
        <taxon>Lactobacillaceae</taxon>
        <taxon>Ligilactobacillus</taxon>
    </lineage>
</organism>
<protein>
    <recommendedName>
        <fullName evidence="6">Aminotransferase</fullName>
        <ecNumber evidence="6">2.6.1.-</ecNumber>
    </recommendedName>
</protein>